<gene>
    <name evidence="1" type="ORF">NM208_g3465</name>
</gene>
<name>A0ACC1SNX1_9HYPO</name>
<organism evidence="1 2">
    <name type="scientific">Fusarium decemcellulare</name>
    <dbReference type="NCBI Taxonomy" id="57161"/>
    <lineage>
        <taxon>Eukaryota</taxon>
        <taxon>Fungi</taxon>
        <taxon>Dikarya</taxon>
        <taxon>Ascomycota</taxon>
        <taxon>Pezizomycotina</taxon>
        <taxon>Sordariomycetes</taxon>
        <taxon>Hypocreomycetidae</taxon>
        <taxon>Hypocreales</taxon>
        <taxon>Nectriaceae</taxon>
        <taxon>Fusarium</taxon>
        <taxon>Fusarium decemcellulare species complex</taxon>
    </lineage>
</organism>
<evidence type="ECO:0000313" key="2">
    <source>
        <dbReference type="Proteomes" id="UP001148629"/>
    </source>
</evidence>
<dbReference type="EMBL" id="JANRMS010000235">
    <property type="protein sequence ID" value="KAJ3543638.1"/>
    <property type="molecule type" value="Genomic_DNA"/>
</dbReference>
<evidence type="ECO:0000313" key="1">
    <source>
        <dbReference type="EMBL" id="KAJ3543638.1"/>
    </source>
</evidence>
<keyword evidence="2" id="KW-1185">Reference proteome</keyword>
<accession>A0ACC1SNX1</accession>
<sequence>MSSSAFRIESESDNDHSPQESSTDLKCLRLLPKEKGDLQESAIVVFPALMGGWQLRCDNAKPKCDNCQARTVECTYTTRLKQARPSNARIQRLEEENARLRRSLRSQSLVSDYQPQSDSPHPSDVPVPTLHRENDVSDMNYEGSQNSTPLRETMASSHPVASSGPSQTDPFHGPSSVVFEPRRHGGMWNGTMKPPDPAVKNQLLAEATRQRQLENINQLLSNYWNRQHYAGSVVYRPAFMRDMASNGPYFSELLLNAILFAGSKYSFNPAAQSRPGDQDSTGRSFRNRFEEILHATGSRVLFKSNVTTIQALLIVADALFSWCDERSLSWHYMGIAISMIIDLGIHVDSSAQGLSTKATQEDVEVHRRVFWAAFALDKVQSIYQGRPARLREADNCVPIQFLDEYEELQEFNTVTYSERPGQLGCPTYSVSTFEQLCKLSIIMDRILCNLYAERSSERAARDLLITSTTLHEELRRWKSELPAHLLVNLDDPKSSTILPHTLSLLAMYNSLIILLHRPFVSDGHLQSASESAARDAFSHCATAALEIHRMLQLYRRHFCLKSVPYFISYATYVSATIHVRMAAQKEPGSGAHQCLRSCLEVLTEHQAKCHAPRRTMKILLSIMQRLRVDVGDFSTLVSSDCQIDINEPTGLGINPLRQNDAIQEIPGSASIPENDLPNDYQIDFDLMLTDFNIDEIMKSFDFTPNEPTQQTQHLVPPAQIQPLSPSSSGLDAPNIMPDIVQGRDGVLRDYDNIPFPDSLFGFDFDISA</sequence>
<dbReference type="Proteomes" id="UP001148629">
    <property type="component" value="Unassembled WGS sequence"/>
</dbReference>
<protein>
    <submittedName>
        <fullName evidence="1">Uncharacterized protein</fullName>
    </submittedName>
</protein>
<comment type="caution">
    <text evidence="1">The sequence shown here is derived from an EMBL/GenBank/DDBJ whole genome shotgun (WGS) entry which is preliminary data.</text>
</comment>
<proteinExistence type="predicted"/>
<reference evidence="1" key="1">
    <citation type="submission" date="2022-08" db="EMBL/GenBank/DDBJ databases">
        <title>Genome Sequence of Fusarium decemcellulare.</title>
        <authorList>
            <person name="Buettner E."/>
        </authorList>
    </citation>
    <scope>NUCLEOTIDE SEQUENCE</scope>
    <source>
        <strain evidence="1">Babe19</strain>
    </source>
</reference>